<accession>A0A6G1X4C6</accession>
<evidence type="ECO:0000256" key="4">
    <source>
        <dbReference type="ARBA" id="ARBA00022989"/>
    </source>
</evidence>
<proteinExistence type="predicted"/>
<dbReference type="PANTHER" id="PTHR35007:SF1">
    <property type="entry name" value="PILUS ASSEMBLY PROTEIN"/>
    <property type="match status" value="1"/>
</dbReference>
<feature type="transmembrane region" description="Helical" evidence="6">
    <location>
        <begin position="99"/>
        <end position="115"/>
    </location>
</feature>
<keyword evidence="9" id="KW-1185">Reference proteome</keyword>
<dbReference type="OrthoDB" id="9803381at2"/>
<name>A0A6G1X4C6_9BACI</name>
<organism evidence="8 9">
    <name type="scientific">Salinibacillus xinjiangensis</name>
    <dbReference type="NCBI Taxonomy" id="1229268"/>
    <lineage>
        <taxon>Bacteria</taxon>
        <taxon>Bacillati</taxon>
        <taxon>Bacillota</taxon>
        <taxon>Bacilli</taxon>
        <taxon>Bacillales</taxon>
        <taxon>Bacillaceae</taxon>
        <taxon>Salinibacillus</taxon>
    </lineage>
</organism>
<evidence type="ECO:0000256" key="1">
    <source>
        <dbReference type="ARBA" id="ARBA00004651"/>
    </source>
</evidence>
<protein>
    <recommendedName>
        <fullName evidence="7">Type II secretion system protein GspF domain-containing protein</fullName>
    </recommendedName>
</protein>
<dbReference type="AlphaFoldDB" id="A0A6G1X4C6"/>
<dbReference type="Pfam" id="PF00482">
    <property type="entry name" value="T2SSF"/>
    <property type="match status" value="1"/>
</dbReference>
<evidence type="ECO:0000256" key="3">
    <source>
        <dbReference type="ARBA" id="ARBA00022692"/>
    </source>
</evidence>
<feature type="transmembrane region" description="Helical" evidence="6">
    <location>
        <begin position="268"/>
        <end position="286"/>
    </location>
</feature>
<dbReference type="GO" id="GO:0005886">
    <property type="term" value="C:plasma membrane"/>
    <property type="evidence" value="ECO:0007669"/>
    <property type="project" value="UniProtKB-SubCell"/>
</dbReference>
<feature type="domain" description="Type II secretion system protein GspF" evidence="7">
    <location>
        <begin position="158"/>
        <end position="280"/>
    </location>
</feature>
<gene>
    <name evidence="8" type="ORF">GH754_05625</name>
</gene>
<keyword evidence="5 6" id="KW-0472">Membrane</keyword>
<evidence type="ECO:0000259" key="7">
    <source>
        <dbReference type="Pfam" id="PF00482"/>
    </source>
</evidence>
<evidence type="ECO:0000313" key="9">
    <source>
        <dbReference type="Proteomes" id="UP000480185"/>
    </source>
</evidence>
<keyword evidence="4 6" id="KW-1133">Transmembrane helix</keyword>
<dbReference type="PANTHER" id="PTHR35007">
    <property type="entry name" value="INTEGRAL MEMBRANE PROTEIN-RELATED"/>
    <property type="match status" value="1"/>
</dbReference>
<feature type="transmembrane region" description="Helical" evidence="6">
    <location>
        <begin position="298"/>
        <end position="317"/>
    </location>
</feature>
<sequence>MVIMIFILLFLLSTLIIGMIGITVKRNQYIVESRLEKIFNDTSEDHHKLKDQKGEGKKKGSILKSTFQTFSKAFQGKSQAEKWEQALESAGIPLKAEEFVAIRLLAVIFSIMAALTLDFNLFITALLPIAGWMGPVFYLNSKRKKRIQACSDQLPQALGTIGTAMKSGFSFMQAMQMVAKEVADPLGPEFEKTIREINLGISMEQAFHNLLERLPNNDLKLVVTAVLIQRSTGGNLAKLFETIEDTINDRVRMKDELKALTSQGKMSAIIISLLPVALGVLLNVISPTYFSPMLQHPLGLVLLGLGAVSGFIGWMVIQKIVRIEV</sequence>
<dbReference type="EMBL" id="WJNH01000003">
    <property type="protein sequence ID" value="MRG85814.1"/>
    <property type="molecule type" value="Genomic_DNA"/>
</dbReference>
<evidence type="ECO:0000256" key="2">
    <source>
        <dbReference type="ARBA" id="ARBA00022475"/>
    </source>
</evidence>
<evidence type="ECO:0000256" key="5">
    <source>
        <dbReference type="ARBA" id="ARBA00023136"/>
    </source>
</evidence>
<keyword evidence="3 6" id="KW-0812">Transmembrane</keyword>
<dbReference type="InterPro" id="IPR042094">
    <property type="entry name" value="T2SS_GspF_sf"/>
</dbReference>
<dbReference type="Proteomes" id="UP000480185">
    <property type="component" value="Unassembled WGS sequence"/>
</dbReference>
<evidence type="ECO:0000313" key="8">
    <source>
        <dbReference type="EMBL" id="MRG85814.1"/>
    </source>
</evidence>
<evidence type="ECO:0000256" key="6">
    <source>
        <dbReference type="SAM" id="Phobius"/>
    </source>
</evidence>
<dbReference type="Gene3D" id="1.20.81.30">
    <property type="entry name" value="Type II secretion system (T2SS), domain F"/>
    <property type="match status" value="1"/>
</dbReference>
<comment type="caution">
    <text evidence="8">The sequence shown here is derived from an EMBL/GenBank/DDBJ whole genome shotgun (WGS) entry which is preliminary data.</text>
</comment>
<dbReference type="InterPro" id="IPR018076">
    <property type="entry name" value="T2SS_GspF_dom"/>
</dbReference>
<comment type="subcellular location">
    <subcellularLocation>
        <location evidence="1">Cell membrane</location>
        <topology evidence="1">Multi-pass membrane protein</topology>
    </subcellularLocation>
</comment>
<keyword evidence="2" id="KW-1003">Cell membrane</keyword>
<feature type="transmembrane region" description="Helical" evidence="6">
    <location>
        <begin position="6"/>
        <end position="24"/>
    </location>
</feature>
<reference evidence="8 9" key="1">
    <citation type="submission" date="2019-11" db="EMBL/GenBank/DDBJ databases">
        <authorList>
            <person name="Li J."/>
        </authorList>
    </citation>
    <scope>NUCLEOTIDE SEQUENCE [LARGE SCALE GENOMIC DNA]</scope>
    <source>
        <strain evidence="8 9">J4</strain>
    </source>
</reference>
<feature type="transmembrane region" description="Helical" evidence="6">
    <location>
        <begin position="121"/>
        <end position="139"/>
    </location>
</feature>